<feature type="compositionally biased region" description="Gly residues" evidence="8">
    <location>
        <begin position="333"/>
        <end position="380"/>
    </location>
</feature>
<dbReference type="PANTHER" id="PTHR46568">
    <property type="entry name" value="ALKYLDIHYDROXYACETONEPHOSPHATE SYNTHASE, PEROXISOMAL"/>
    <property type="match status" value="1"/>
</dbReference>
<dbReference type="GO" id="GO:0008610">
    <property type="term" value="P:lipid biosynthetic process"/>
    <property type="evidence" value="ECO:0007669"/>
    <property type="project" value="InterPro"/>
</dbReference>
<dbReference type="Gene3D" id="1.10.45.10">
    <property type="entry name" value="Vanillyl-alcohol Oxidase, Chain A, domain 4"/>
    <property type="match status" value="1"/>
</dbReference>
<dbReference type="Gene3D" id="3.30.465.10">
    <property type="match status" value="1"/>
</dbReference>
<dbReference type="SUPFAM" id="SSF56176">
    <property type="entry name" value="FAD-binding/transporter-associated domain-like"/>
    <property type="match status" value="1"/>
</dbReference>
<dbReference type="InterPro" id="IPR004113">
    <property type="entry name" value="FAD-bd_oxidored_4_C"/>
</dbReference>
<evidence type="ECO:0000256" key="3">
    <source>
        <dbReference type="ARBA" id="ARBA00022827"/>
    </source>
</evidence>
<dbReference type="EMBL" id="JACHJB010000002">
    <property type="protein sequence ID" value="MBB6349190.1"/>
    <property type="molecule type" value="Genomic_DNA"/>
</dbReference>
<keyword evidence="11" id="KW-1185">Reference proteome</keyword>
<dbReference type="InterPro" id="IPR025650">
    <property type="entry name" value="Alkyl-DHAP_Synthase"/>
</dbReference>
<proteinExistence type="inferred from homology"/>
<comment type="cofactor">
    <cofactor evidence="6">
        <name>FAD</name>
        <dbReference type="ChEBI" id="CHEBI:57692"/>
    </cofactor>
</comment>
<comment type="similarity">
    <text evidence="1">Belongs to the FAD-binding oxidoreductase/transferase type 4 family.</text>
</comment>
<evidence type="ECO:0000313" key="11">
    <source>
        <dbReference type="Proteomes" id="UP000583800"/>
    </source>
</evidence>
<feature type="binding site" evidence="6">
    <location>
        <begin position="263"/>
        <end position="269"/>
    </location>
    <ligand>
        <name>FAD</name>
        <dbReference type="ChEBI" id="CHEBI:57692"/>
    </ligand>
</feature>
<evidence type="ECO:0000256" key="6">
    <source>
        <dbReference type="PIRSR" id="PIRSR625650-3"/>
    </source>
</evidence>
<dbReference type="InterPro" id="IPR016171">
    <property type="entry name" value="Vanillyl_alc_oxidase_C-sub2"/>
</dbReference>
<keyword evidence="2" id="KW-0285">Flavoprotein</keyword>
<protein>
    <submittedName>
        <fullName evidence="10">Alkyldihydroxyacetonephosphate synthase</fullName>
        <ecNumber evidence="10">2.5.1.26</ecNumber>
    </submittedName>
</protein>
<evidence type="ECO:0000256" key="5">
    <source>
        <dbReference type="PIRSR" id="PIRSR625650-2"/>
    </source>
</evidence>
<gene>
    <name evidence="10" type="ORF">FHU36_005735</name>
</gene>
<dbReference type="GO" id="GO:0008609">
    <property type="term" value="F:alkylglycerone-phosphate synthase activity"/>
    <property type="evidence" value="ECO:0007669"/>
    <property type="project" value="UniProtKB-EC"/>
</dbReference>
<name>A0A7X0F1P5_9ACTN</name>
<organism evidence="10 11">
    <name type="scientific">Nonomuraea muscovyensis</name>
    <dbReference type="NCBI Taxonomy" id="1124761"/>
    <lineage>
        <taxon>Bacteria</taxon>
        <taxon>Bacillati</taxon>
        <taxon>Actinomycetota</taxon>
        <taxon>Actinomycetes</taxon>
        <taxon>Streptosporangiales</taxon>
        <taxon>Streptosporangiaceae</taxon>
        <taxon>Nonomuraea</taxon>
    </lineage>
</organism>
<dbReference type="Gene3D" id="3.40.462.40">
    <property type="entry name" value="FAD-linked oxidase, cap domain/gating helix"/>
    <property type="match status" value="1"/>
</dbReference>
<dbReference type="InterPro" id="IPR006094">
    <property type="entry name" value="Oxid_FAD_bind_N"/>
</dbReference>
<feature type="binding site" evidence="6">
    <location>
        <begin position="130"/>
        <end position="136"/>
    </location>
    <ligand>
        <name>FAD</name>
        <dbReference type="ChEBI" id="CHEBI:57692"/>
    </ligand>
</feature>
<reference evidence="10 11" key="1">
    <citation type="submission" date="2020-08" db="EMBL/GenBank/DDBJ databases">
        <title>Sequencing the genomes of 1000 actinobacteria strains.</title>
        <authorList>
            <person name="Klenk H.-P."/>
        </authorList>
    </citation>
    <scope>NUCLEOTIDE SEQUENCE [LARGE SCALE GENOMIC DNA]</scope>
    <source>
        <strain evidence="10 11">DSM 45913</strain>
    </source>
</reference>
<dbReference type="InterPro" id="IPR016164">
    <property type="entry name" value="FAD-linked_Oxase-like_C"/>
</dbReference>
<dbReference type="InterPro" id="IPR036318">
    <property type="entry name" value="FAD-bd_PCMH-like_sf"/>
</dbReference>
<evidence type="ECO:0000256" key="7">
    <source>
        <dbReference type="PIRSR" id="PIRSR625650-4"/>
    </source>
</evidence>
<evidence type="ECO:0000313" key="10">
    <source>
        <dbReference type="EMBL" id="MBB6349190.1"/>
    </source>
</evidence>
<evidence type="ECO:0000256" key="8">
    <source>
        <dbReference type="SAM" id="MobiDB-lite"/>
    </source>
</evidence>
<feature type="active site" description="Proton donor/acceptor" evidence="4">
    <location>
        <position position="494"/>
    </location>
</feature>
<feature type="binding site" evidence="5">
    <location>
        <position position="437"/>
    </location>
    <ligand>
        <name>substrate</name>
    </ligand>
</feature>
<comment type="caution">
    <text evidence="10">The sequence shown here is derived from an EMBL/GenBank/DDBJ whole genome shotgun (WGS) entry which is preliminary data.</text>
</comment>
<dbReference type="InterPro" id="IPR016169">
    <property type="entry name" value="FAD-bd_PCMH_sub2"/>
</dbReference>
<dbReference type="PROSITE" id="PS51387">
    <property type="entry name" value="FAD_PCMH"/>
    <property type="match status" value="1"/>
</dbReference>
<dbReference type="GO" id="GO:0071949">
    <property type="term" value="F:FAD binding"/>
    <property type="evidence" value="ECO:0007669"/>
    <property type="project" value="InterPro"/>
</dbReference>
<dbReference type="Pfam" id="PF02913">
    <property type="entry name" value="FAD-oxidase_C"/>
    <property type="match status" value="1"/>
</dbReference>
<dbReference type="AlphaFoldDB" id="A0A7X0F1P5"/>
<evidence type="ECO:0000256" key="1">
    <source>
        <dbReference type="ARBA" id="ARBA00008000"/>
    </source>
</evidence>
<sequence length="573" mass="58428">MTREPMLWSGWGDPARARELPEPVRALLRDLLGVRSPETPPVPLEDVRLAPVSLSAALLEELGGVVGGPHVLTSHEARVRHARGKSTPDLLLMRAGDGLDAPDAVVLPGSHEEVAELLALCARERIAVVPFGGGTSVVGGLVASRAGFAGVVALDLGRMDRLLSVDAESMVAAFEPGLRAPEAERLLAAHGLTLGHFPQSYEYATLGGFAAARSSGQASAGYGRFDDMVAGLTVATPTGTLELGRAPKSAAGPDLRQLVLGSEGAFGVITSLRLRVRRAPAEKVYEGWRFGSFAEGTAALRALAQEGPLPTVVRLSDETETMVGLAKPDAIGASGGHGADGGTGVGSGHGAHGGHAADGGHGSRSADGGHGADGGTGGSGSGGAPGGCLVIAGYEGASVAAVRAGAAAVLTRLGGEPLGEEPGRSWEHGRFSAPYLRDSLLAAGATVETLETAGFWSGLPRLYDAVRLALHGALGSPLVMCHISHVYETGASLYFTVVTAQRGDPVEQWARAKEAATAAVVEAGGTVSHHHGVGRDHREAYAAELGPVGVQILRAVKDRLDPAGILNPGVLIP</sequence>
<dbReference type="EC" id="2.5.1.26" evidence="10"/>
<feature type="domain" description="FAD-binding PCMH-type" evidence="9">
    <location>
        <begin position="98"/>
        <end position="279"/>
    </location>
</feature>
<evidence type="ECO:0000256" key="2">
    <source>
        <dbReference type="ARBA" id="ARBA00022630"/>
    </source>
</evidence>
<feature type="region of interest" description="Disordered" evidence="8">
    <location>
        <begin position="328"/>
        <end position="380"/>
    </location>
</feature>
<dbReference type="PANTHER" id="PTHR46568:SF1">
    <property type="entry name" value="ALKYLDIHYDROXYACETONEPHOSPHATE SYNTHASE, PEROXISOMAL"/>
    <property type="match status" value="1"/>
</dbReference>
<dbReference type="Proteomes" id="UP000583800">
    <property type="component" value="Unassembled WGS sequence"/>
</dbReference>
<keyword evidence="10" id="KW-0808">Transferase</keyword>
<accession>A0A7X0F1P5</accession>
<evidence type="ECO:0000259" key="9">
    <source>
        <dbReference type="PROSITE" id="PS51387"/>
    </source>
</evidence>
<dbReference type="Gene3D" id="3.30.70.3450">
    <property type="match status" value="1"/>
</dbReference>
<dbReference type="InterPro" id="IPR016166">
    <property type="entry name" value="FAD-bd_PCMH"/>
</dbReference>
<dbReference type="SUPFAM" id="SSF55103">
    <property type="entry name" value="FAD-linked oxidases, C-terminal domain"/>
    <property type="match status" value="1"/>
</dbReference>
<keyword evidence="3 6" id="KW-0274">FAD</keyword>
<feature type="site" description="Important for enzyme activity" evidence="7">
    <location>
        <position position="314"/>
    </location>
</feature>
<dbReference type="Pfam" id="PF01565">
    <property type="entry name" value="FAD_binding_4"/>
    <property type="match status" value="1"/>
</dbReference>
<evidence type="ECO:0000256" key="4">
    <source>
        <dbReference type="PIRSR" id="PIRSR625650-1"/>
    </source>
</evidence>